<reference evidence="2" key="2">
    <citation type="submission" date="2020-11" db="EMBL/GenBank/DDBJ databases">
        <authorList>
            <person name="McCartney M.A."/>
            <person name="Auch B."/>
            <person name="Kono T."/>
            <person name="Mallez S."/>
            <person name="Becker A."/>
            <person name="Gohl D.M."/>
            <person name="Silverstein K.A.T."/>
            <person name="Koren S."/>
            <person name="Bechman K.B."/>
            <person name="Herman A."/>
            <person name="Abrahante J.E."/>
            <person name="Garbe J."/>
        </authorList>
    </citation>
    <scope>NUCLEOTIDE SEQUENCE</scope>
    <source>
        <strain evidence="2">Duluth1</strain>
        <tissue evidence="2">Whole animal</tissue>
    </source>
</reference>
<protein>
    <submittedName>
        <fullName evidence="2">Uncharacterized protein</fullName>
    </submittedName>
</protein>
<sequence>MDRFLTWVFALVFGKKRSASSVSCSCSDDNWKCNLQFYQCDEYEDKKCKVSTFFQHDELLSRFKAKLSDECVEKMWIYKSSLDITCSKCFCKHQYIVFQTKKWWYSLEKCQQFITVQQGSKQEMVKNKIFGKYRKSPKPHDGALNLRVDISVHSIITILHEQQELHKPYTVYENNCIRFVEEVCKSLSEDREQIHRNALFARKMFYEERNKMPRPVGSLESYYKWICEVVRKLLPNKIHPQHDVSDDSVQLIRISFEDDELIEQVIRRAIGKLRQALK</sequence>
<dbReference type="AlphaFoldDB" id="A0A9D4GBH4"/>
<name>A0A9D4GBH4_DREPO</name>
<feature type="chain" id="PRO_5038693934" evidence="1">
    <location>
        <begin position="21"/>
        <end position="278"/>
    </location>
</feature>
<evidence type="ECO:0000313" key="2">
    <source>
        <dbReference type="EMBL" id="KAH3813878.1"/>
    </source>
</evidence>
<reference evidence="2" key="1">
    <citation type="journal article" date="2019" name="bioRxiv">
        <title>The Genome of the Zebra Mussel, Dreissena polymorpha: A Resource for Invasive Species Research.</title>
        <authorList>
            <person name="McCartney M.A."/>
            <person name="Auch B."/>
            <person name="Kono T."/>
            <person name="Mallez S."/>
            <person name="Zhang Y."/>
            <person name="Obille A."/>
            <person name="Becker A."/>
            <person name="Abrahante J.E."/>
            <person name="Garbe J."/>
            <person name="Badalamenti J.P."/>
            <person name="Herman A."/>
            <person name="Mangelson H."/>
            <person name="Liachko I."/>
            <person name="Sullivan S."/>
            <person name="Sone E.D."/>
            <person name="Koren S."/>
            <person name="Silverstein K.A.T."/>
            <person name="Beckman K.B."/>
            <person name="Gohl D.M."/>
        </authorList>
    </citation>
    <scope>NUCLEOTIDE SEQUENCE</scope>
    <source>
        <strain evidence="2">Duluth1</strain>
        <tissue evidence="2">Whole animal</tissue>
    </source>
</reference>
<comment type="caution">
    <text evidence="2">The sequence shown here is derived from an EMBL/GenBank/DDBJ whole genome shotgun (WGS) entry which is preliminary data.</text>
</comment>
<feature type="signal peptide" evidence="1">
    <location>
        <begin position="1"/>
        <end position="20"/>
    </location>
</feature>
<keyword evidence="3" id="KW-1185">Reference proteome</keyword>
<evidence type="ECO:0000313" key="3">
    <source>
        <dbReference type="Proteomes" id="UP000828390"/>
    </source>
</evidence>
<organism evidence="2 3">
    <name type="scientific">Dreissena polymorpha</name>
    <name type="common">Zebra mussel</name>
    <name type="synonym">Mytilus polymorpha</name>
    <dbReference type="NCBI Taxonomy" id="45954"/>
    <lineage>
        <taxon>Eukaryota</taxon>
        <taxon>Metazoa</taxon>
        <taxon>Spiralia</taxon>
        <taxon>Lophotrochozoa</taxon>
        <taxon>Mollusca</taxon>
        <taxon>Bivalvia</taxon>
        <taxon>Autobranchia</taxon>
        <taxon>Heteroconchia</taxon>
        <taxon>Euheterodonta</taxon>
        <taxon>Imparidentia</taxon>
        <taxon>Neoheterodontei</taxon>
        <taxon>Myida</taxon>
        <taxon>Dreissenoidea</taxon>
        <taxon>Dreissenidae</taxon>
        <taxon>Dreissena</taxon>
    </lineage>
</organism>
<evidence type="ECO:0000256" key="1">
    <source>
        <dbReference type="SAM" id="SignalP"/>
    </source>
</evidence>
<dbReference type="EMBL" id="JAIWYP010000006">
    <property type="protein sequence ID" value="KAH3813878.1"/>
    <property type="molecule type" value="Genomic_DNA"/>
</dbReference>
<dbReference type="Proteomes" id="UP000828390">
    <property type="component" value="Unassembled WGS sequence"/>
</dbReference>
<keyword evidence="1" id="KW-0732">Signal</keyword>
<accession>A0A9D4GBH4</accession>
<gene>
    <name evidence="2" type="ORF">DPMN_142349</name>
</gene>
<proteinExistence type="predicted"/>